<name>A0A7Y9KJ99_9MICO</name>
<feature type="transmembrane region" description="Helical" evidence="2">
    <location>
        <begin position="167"/>
        <end position="191"/>
    </location>
</feature>
<feature type="transmembrane region" description="Helical" evidence="2">
    <location>
        <begin position="95"/>
        <end position="120"/>
    </location>
</feature>
<protein>
    <submittedName>
        <fullName evidence="3">Putative membrane protein YesL</fullName>
    </submittedName>
</protein>
<dbReference type="AlphaFoldDB" id="A0A7Y9KJ99"/>
<organism evidence="3 4">
    <name type="scientific">Microbacterium immunditiarum</name>
    <dbReference type="NCBI Taxonomy" id="337480"/>
    <lineage>
        <taxon>Bacteria</taxon>
        <taxon>Bacillati</taxon>
        <taxon>Actinomycetota</taxon>
        <taxon>Actinomycetes</taxon>
        <taxon>Micrococcales</taxon>
        <taxon>Microbacteriaceae</taxon>
        <taxon>Microbacterium</taxon>
    </lineage>
</organism>
<gene>
    <name evidence="3" type="ORF">BJ991_003455</name>
</gene>
<reference evidence="3 4" key="1">
    <citation type="submission" date="2020-07" db="EMBL/GenBank/DDBJ databases">
        <title>Sequencing the genomes of 1000 actinobacteria strains.</title>
        <authorList>
            <person name="Klenk H.-P."/>
        </authorList>
    </citation>
    <scope>NUCLEOTIDE SEQUENCE [LARGE SCALE GENOMIC DNA]</scope>
    <source>
        <strain evidence="3 4">DSM 24662</strain>
    </source>
</reference>
<evidence type="ECO:0000256" key="1">
    <source>
        <dbReference type="SAM" id="MobiDB-lite"/>
    </source>
</evidence>
<keyword evidence="2" id="KW-0472">Membrane</keyword>
<keyword evidence="2" id="KW-1133">Transmembrane helix</keyword>
<evidence type="ECO:0000256" key="2">
    <source>
        <dbReference type="SAM" id="Phobius"/>
    </source>
</evidence>
<comment type="caution">
    <text evidence="3">The sequence shown here is derived from an EMBL/GenBank/DDBJ whole genome shotgun (WGS) entry which is preliminary data.</text>
</comment>
<dbReference type="EMBL" id="JACCBV010000001">
    <property type="protein sequence ID" value="NYE21427.1"/>
    <property type="molecule type" value="Genomic_DNA"/>
</dbReference>
<sequence length="247" mass="26532">MTPTASTPDPRDTRLGRLATPVYWYLVVAAGFLLAAAPGLVASALVAPVVSNVPLFALCAVPYGPAFSAALYALRDGTRGEEQNPWPRYWRGWRLNVIDVLWVWVPVLAIGALIGIGIAFGPAVGVASVFIVISWIVLLFVALWTVFAIIIASLFSFRARDIFRLSLYYMAGRPLATLGFASLLVLAVAVVFFASGWALALLASAFAGLALFTARPVTRDIRERFIAPDEADARAPESPDAPEAPED</sequence>
<keyword evidence="2" id="KW-0812">Transmembrane</keyword>
<feature type="transmembrane region" description="Helical" evidence="2">
    <location>
        <begin position="22"/>
        <end position="47"/>
    </location>
</feature>
<accession>A0A7Y9KJ99</accession>
<dbReference type="RefSeq" id="WP_179492023.1">
    <property type="nucleotide sequence ID" value="NZ_JACCBV010000001.1"/>
</dbReference>
<feature type="transmembrane region" description="Helical" evidence="2">
    <location>
        <begin position="126"/>
        <end position="155"/>
    </location>
</feature>
<feature type="transmembrane region" description="Helical" evidence="2">
    <location>
        <begin position="53"/>
        <end position="74"/>
    </location>
</feature>
<feature type="compositionally biased region" description="Basic and acidic residues" evidence="1">
    <location>
        <begin position="228"/>
        <end position="237"/>
    </location>
</feature>
<proteinExistence type="predicted"/>
<feature type="region of interest" description="Disordered" evidence="1">
    <location>
        <begin position="228"/>
        <end position="247"/>
    </location>
</feature>
<keyword evidence="4" id="KW-1185">Reference proteome</keyword>
<dbReference type="Proteomes" id="UP000576969">
    <property type="component" value="Unassembled WGS sequence"/>
</dbReference>
<evidence type="ECO:0000313" key="3">
    <source>
        <dbReference type="EMBL" id="NYE21427.1"/>
    </source>
</evidence>
<evidence type="ECO:0000313" key="4">
    <source>
        <dbReference type="Proteomes" id="UP000576969"/>
    </source>
</evidence>